<dbReference type="GO" id="GO:0003723">
    <property type="term" value="F:RNA binding"/>
    <property type="evidence" value="ECO:0007669"/>
    <property type="project" value="UniProtKB-KW"/>
</dbReference>
<evidence type="ECO:0000256" key="2">
    <source>
        <dbReference type="ARBA" id="ARBA00006850"/>
    </source>
</evidence>
<keyword evidence="7" id="KW-0508">mRNA splicing</keyword>
<keyword evidence="9" id="KW-0687">Ribonucleoprotein</keyword>
<feature type="domain" description="Sm" evidence="10">
    <location>
        <begin position="139"/>
        <end position="211"/>
    </location>
</feature>
<proteinExistence type="inferred from homology"/>
<comment type="subcellular location">
    <subcellularLocation>
        <location evidence="1">Nucleus</location>
    </subcellularLocation>
</comment>
<comment type="similarity">
    <text evidence="2">Belongs to the snRNP Sm proteins family.</text>
</comment>
<sequence>MKGFMDLHGLAAIGTRRRRSQGRNECSLFVWTRGRLPVANAWILGSQVAEASINQSPSRFVVDRRANATKPAWARVAGGCCLLRLQVEGIWPSLSHQLRLQHQHHHPDDQPVQPHSNRSLRLARCISGVTAAMALENLLPLELIDKCVGSKIWVIMNGGKEFVGKLIGFDDYVNMVLEDVTEIDAMEGKSQLPKILLNGNNICMMVPGGDGEIVMDEE</sequence>
<dbReference type="SMART" id="SM00651">
    <property type="entry name" value="Sm"/>
    <property type="match status" value="1"/>
</dbReference>
<keyword evidence="8" id="KW-0539">Nucleus</keyword>
<dbReference type="InterPro" id="IPR001163">
    <property type="entry name" value="Sm_dom_euk/arc"/>
</dbReference>
<evidence type="ECO:0000256" key="7">
    <source>
        <dbReference type="ARBA" id="ARBA00023187"/>
    </source>
</evidence>
<dbReference type="Proteomes" id="UP001152607">
    <property type="component" value="Unassembled WGS sequence"/>
</dbReference>
<dbReference type="EMBL" id="CAOQHR010000012">
    <property type="protein sequence ID" value="CAI6341557.1"/>
    <property type="molecule type" value="Genomic_DNA"/>
</dbReference>
<keyword evidence="5" id="KW-0694">RNA-binding</keyword>
<keyword evidence="6" id="KW-0007">Acetylation</keyword>
<evidence type="ECO:0000313" key="12">
    <source>
        <dbReference type="Proteomes" id="UP001152607"/>
    </source>
</evidence>
<dbReference type="GO" id="GO:0046540">
    <property type="term" value="C:U4/U6 x U5 tri-snRNP complex"/>
    <property type="evidence" value="ECO:0007669"/>
    <property type="project" value="TreeGrafter"/>
</dbReference>
<keyword evidence="4" id="KW-0747">Spliceosome</keyword>
<comment type="caution">
    <text evidence="11">The sequence shown here is derived from an EMBL/GenBank/DDBJ whole genome shotgun (WGS) entry which is preliminary data.</text>
</comment>
<dbReference type="Pfam" id="PF01423">
    <property type="entry name" value="LSM"/>
    <property type="match status" value="1"/>
</dbReference>
<dbReference type="CDD" id="cd01732">
    <property type="entry name" value="LSm5"/>
    <property type="match status" value="1"/>
</dbReference>
<name>A0A9W4XZ74_9PLEO</name>
<evidence type="ECO:0000256" key="9">
    <source>
        <dbReference type="ARBA" id="ARBA00023274"/>
    </source>
</evidence>
<dbReference type="InterPro" id="IPR047575">
    <property type="entry name" value="Sm"/>
</dbReference>
<accession>A0A9W4XZ74</accession>
<evidence type="ECO:0000256" key="5">
    <source>
        <dbReference type="ARBA" id="ARBA00022884"/>
    </source>
</evidence>
<evidence type="ECO:0000256" key="3">
    <source>
        <dbReference type="ARBA" id="ARBA00022664"/>
    </source>
</evidence>
<dbReference type="GO" id="GO:0005681">
    <property type="term" value="C:spliceosomal complex"/>
    <property type="evidence" value="ECO:0007669"/>
    <property type="project" value="UniProtKB-KW"/>
</dbReference>
<dbReference type="GO" id="GO:0005688">
    <property type="term" value="C:U6 snRNP"/>
    <property type="evidence" value="ECO:0007669"/>
    <property type="project" value="TreeGrafter"/>
</dbReference>
<evidence type="ECO:0000256" key="1">
    <source>
        <dbReference type="ARBA" id="ARBA00004123"/>
    </source>
</evidence>
<dbReference type="PROSITE" id="PS52002">
    <property type="entry name" value="SM"/>
    <property type="match status" value="1"/>
</dbReference>
<evidence type="ECO:0000256" key="6">
    <source>
        <dbReference type="ARBA" id="ARBA00022990"/>
    </source>
</evidence>
<dbReference type="InterPro" id="IPR010920">
    <property type="entry name" value="LSM_dom_sf"/>
</dbReference>
<evidence type="ECO:0000313" key="11">
    <source>
        <dbReference type="EMBL" id="CAI6341557.1"/>
    </source>
</evidence>
<dbReference type="FunFam" id="2.30.30.100:FF:000003">
    <property type="entry name" value="U6 snRNA-associated Sm-like protein LSm5"/>
    <property type="match status" value="1"/>
</dbReference>
<evidence type="ECO:0000259" key="10">
    <source>
        <dbReference type="PROSITE" id="PS52002"/>
    </source>
</evidence>
<keyword evidence="12" id="KW-1185">Reference proteome</keyword>
<evidence type="ECO:0000256" key="4">
    <source>
        <dbReference type="ARBA" id="ARBA00022728"/>
    </source>
</evidence>
<dbReference type="InterPro" id="IPR033871">
    <property type="entry name" value="LSm5"/>
</dbReference>
<dbReference type="OrthoDB" id="429711at2759"/>
<protein>
    <recommendedName>
        <fullName evidence="10">Sm domain-containing protein</fullName>
    </recommendedName>
</protein>
<dbReference type="Gene3D" id="2.30.30.100">
    <property type="match status" value="1"/>
</dbReference>
<dbReference type="GO" id="GO:1990726">
    <property type="term" value="C:Lsm1-7-Pat1 complex"/>
    <property type="evidence" value="ECO:0007669"/>
    <property type="project" value="TreeGrafter"/>
</dbReference>
<dbReference type="SUPFAM" id="SSF50182">
    <property type="entry name" value="Sm-like ribonucleoproteins"/>
    <property type="match status" value="1"/>
</dbReference>
<evidence type="ECO:0000256" key="8">
    <source>
        <dbReference type="ARBA" id="ARBA00023242"/>
    </source>
</evidence>
<dbReference type="GO" id="GO:0000398">
    <property type="term" value="P:mRNA splicing, via spliceosome"/>
    <property type="evidence" value="ECO:0007669"/>
    <property type="project" value="TreeGrafter"/>
</dbReference>
<dbReference type="PANTHER" id="PTHR20971">
    <property type="entry name" value="U6 SNRNA-ASSOCIATED PROTEIN"/>
    <property type="match status" value="1"/>
</dbReference>
<dbReference type="PANTHER" id="PTHR20971:SF0">
    <property type="entry name" value="U6 SNRNA-ASSOCIATED SM-LIKE PROTEIN LSM5"/>
    <property type="match status" value="1"/>
</dbReference>
<organism evidence="11 12">
    <name type="scientific">Periconia digitata</name>
    <dbReference type="NCBI Taxonomy" id="1303443"/>
    <lineage>
        <taxon>Eukaryota</taxon>
        <taxon>Fungi</taxon>
        <taxon>Dikarya</taxon>
        <taxon>Ascomycota</taxon>
        <taxon>Pezizomycotina</taxon>
        <taxon>Dothideomycetes</taxon>
        <taxon>Pleosporomycetidae</taxon>
        <taxon>Pleosporales</taxon>
        <taxon>Massarineae</taxon>
        <taxon>Periconiaceae</taxon>
        <taxon>Periconia</taxon>
    </lineage>
</organism>
<reference evidence="11" key="1">
    <citation type="submission" date="2023-01" db="EMBL/GenBank/DDBJ databases">
        <authorList>
            <person name="Van Ghelder C."/>
            <person name="Rancurel C."/>
        </authorList>
    </citation>
    <scope>NUCLEOTIDE SEQUENCE</scope>
    <source>
        <strain evidence="11">CNCM I-4278</strain>
    </source>
</reference>
<keyword evidence="3" id="KW-0507">mRNA processing</keyword>
<dbReference type="AlphaFoldDB" id="A0A9W4XZ74"/>
<gene>
    <name evidence="11" type="ORF">PDIGIT_LOCUS14756</name>
</gene>